<dbReference type="Proteomes" id="UP000187283">
    <property type="component" value="Unassembled WGS sequence"/>
</dbReference>
<dbReference type="InterPro" id="IPR050997">
    <property type="entry name" value="MAPEG"/>
</dbReference>
<dbReference type="GO" id="GO:0004364">
    <property type="term" value="F:glutathione transferase activity"/>
    <property type="evidence" value="ECO:0007669"/>
    <property type="project" value="TreeGrafter"/>
</dbReference>
<keyword evidence="3 5" id="KW-1133">Transmembrane helix</keyword>
<dbReference type="InterPro" id="IPR001129">
    <property type="entry name" value="Membr-assoc_MAPEG"/>
</dbReference>
<dbReference type="InterPro" id="IPR023352">
    <property type="entry name" value="MAPEG-like_dom_sf"/>
</dbReference>
<dbReference type="AlphaFoldDB" id="A0A1R1XCX2"/>
<dbReference type="STRING" id="133412.A0A1R1XCX2"/>
<proteinExistence type="predicted"/>
<dbReference type="OrthoDB" id="410651at2759"/>
<dbReference type="PANTHER" id="PTHR10250:SF15">
    <property type="entry name" value="MICROSOMAL GLUTATHIONE S-TRANSFERASE-RELATED"/>
    <property type="match status" value="1"/>
</dbReference>
<feature type="transmembrane region" description="Helical" evidence="5">
    <location>
        <begin position="121"/>
        <end position="144"/>
    </location>
</feature>
<dbReference type="Gene3D" id="1.20.120.550">
    <property type="entry name" value="Membrane associated eicosanoid/glutathione metabolism-like domain"/>
    <property type="match status" value="1"/>
</dbReference>
<evidence type="ECO:0000256" key="5">
    <source>
        <dbReference type="SAM" id="Phobius"/>
    </source>
</evidence>
<keyword evidence="6" id="KW-0808">Transferase</keyword>
<feature type="transmembrane region" description="Helical" evidence="5">
    <location>
        <begin position="12"/>
        <end position="30"/>
    </location>
</feature>
<feature type="transmembrane region" description="Helical" evidence="5">
    <location>
        <begin position="73"/>
        <end position="101"/>
    </location>
</feature>
<dbReference type="GO" id="GO:0005783">
    <property type="term" value="C:endoplasmic reticulum"/>
    <property type="evidence" value="ECO:0007669"/>
    <property type="project" value="TreeGrafter"/>
</dbReference>
<evidence type="ECO:0000256" key="1">
    <source>
        <dbReference type="ARBA" id="ARBA00004141"/>
    </source>
</evidence>
<dbReference type="GO" id="GO:0004602">
    <property type="term" value="F:glutathione peroxidase activity"/>
    <property type="evidence" value="ECO:0007669"/>
    <property type="project" value="TreeGrafter"/>
</dbReference>
<gene>
    <name evidence="7" type="ORF">AYI70_g7710</name>
    <name evidence="6" type="ORF">AYI70_g9087</name>
</gene>
<protein>
    <submittedName>
        <fullName evidence="6">Microsomal glutathione S-transferase 3</fullName>
    </submittedName>
</protein>
<sequence>MISVGNSYAWNLLAVTVMGFQCFVAGTKVADARKKYNVDYPDMGSGRFAAKLSDKDWTEFNNIMRVHQNYIEALPFAMAVVLISGLFHPTQSALTALAYIVGRYVYANGYSSGGAEARLTGAKISMSALFINFLSSLIGIFNTLRSN</sequence>
<accession>A0A1R1XCX2</accession>
<evidence type="ECO:0000256" key="3">
    <source>
        <dbReference type="ARBA" id="ARBA00022989"/>
    </source>
</evidence>
<evidence type="ECO:0000313" key="8">
    <source>
        <dbReference type="Proteomes" id="UP000187283"/>
    </source>
</evidence>
<dbReference type="Pfam" id="PF01124">
    <property type="entry name" value="MAPEG"/>
    <property type="match status" value="1"/>
</dbReference>
<keyword evidence="2 5" id="KW-0812">Transmembrane</keyword>
<evidence type="ECO:0000256" key="4">
    <source>
        <dbReference type="ARBA" id="ARBA00023136"/>
    </source>
</evidence>
<reference evidence="6 8" key="1">
    <citation type="submission" date="2017-01" db="EMBL/GenBank/DDBJ databases">
        <authorList>
            <person name="Mah S.A."/>
            <person name="Swanson W.J."/>
            <person name="Moy G.W."/>
            <person name="Vacquier V.D."/>
        </authorList>
    </citation>
    <scope>NUCLEOTIDE SEQUENCE [LARGE SCALE GENOMIC DNA]</scope>
    <source>
        <strain evidence="6 8">GSMNP</strain>
    </source>
</reference>
<evidence type="ECO:0000256" key="2">
    <source>
        <dbReference type="ARBA" id="ARBA00022692"/>
    </source>
</evidence>
<organism evidence="6 8">
    <name type="scientific">Smittium culicis</name>
    <dbReference type="NCBI Taxonomy" id="133412"/>
    <lineage>
        <taxon>Eukaryota</taxon>
        <taxon>Fungi</taxon>
        <taxon>Fungi incertae sedis</taxon>
        <taxon>Zoopagomycota</taxon>
        <taxon>Kickxellomycotina</taxon>
        <taxon>Harpellomycetes</taxon>
        <taxon>Harpellales</taxon>
        <taxon>Legeriomycetaceae</taxon>
        <taxon>Smittium</taxon>
    </lineage>
</organism>
<name>A0A1R1XCX2_9FUNG</name>
<comment type="subcellular location">
    <subcellularLocation>
        <location evidence="1">Membrane</location>
        <topology evidence="1">Multi-pass membrane protein</topology>
    </subcellularLocation>
</comment>
<keyword evidence="8" id="KW-1185">Reference proteome</keyword>
<dbReference type="SUPFAM" id="SSF161084">
    <property type="entry name" value="MAPEG domain-like"/>
    <property type="match status" value="1"/>
</dbReference>
<dbReference type="GO" id="GO:0005635">
    <property type="term" value="C:nuclear envelope"/>
    <property type="evidence" value="ECO:0007669"/>
    <property type="project" value="TreeGrafter"/>
</dbReference>
<dbReference type="EMBL" id="LSSN01003945">
    <property type="protein sequence ID" value="OMJ12485.1"/>
    <property type="molecule type" value="Genomic_DNA"/>
</dbReference>
<dbReference type="GO" id="GO:0016020">
    <property type="term" value="C:membrane"/>
    <property type="evidence" value="ECO:0007669"/>
    <property type="project" value="UniProtKB-SubCell"/>
</dbReference>
<evidence type="ECO:0000313" key="6">
    <source>
        <dbReference type="EMBL" id="OMJ12485.1"/>
    </source>
</evidence>
<comment type="caution">
    <text evidence="6">The sequence shown here is derived from an EMBL/GenBank/DDBJ whole genome shotgun (WGS) entry which is preliminary data.</text>
</comment>
<dbReference type="PANTHER" id="PTHR10250">
    <property type="entry name" value="MICROSOMAL GLUTATHIONE S-TRANSFERASE"/>
    <property type="match status" value="1"/>
</dbReference>
<evidence type="ECO:0000313" key="7">
    <source>
        <dbReference type="EMBL" id="OMJ14731.1"/>
    </source>
</evidence>
<dbReference type="EMBL" id="LSSN01002936">
    <property type="protein sequence ID" value="OMJ14731.1"/>
    <property type="molecule type" value="Genomic_DNA"/>
</dbReference>
<keyword evidence="4 5" id="KW-0472">Membrane</keyword>